<keyword evidence="6" id="KW-1185">Reference proteome</keyword>
<feature type="coiled-coil region" evidence="2">
    <location>
        <begin position="275"/>
        <end position="302"/>
    </location>
</feature>
<feature type="domain" description="C2H2-type" evidence="4">
    <location>
        <begin position="227"/>
        <end position="252"/>
    </location>
</feature>
<dbReference type="EMBL" id="JAVHNQ010000001">
    <property type="protein sequence ID" value="KAK6359114.1"/>
    <property type="molecule type" value="Genomic_DNA"/>
</dbReference>
<sequence>MSSAVTKRRAVAVDIPLTDDSHLDFLEDADITNIYLNLPSSQATVKDKGSQAQNAFCPIEYSGLRDTGVVSTSTSLGYAAPGLPLSFDDPALPNEVEPDFILFENAAGLPEPPFWPEPSPSMNSWTTSTSPSSFALSEDALGSPQLSSRRSKLSAIPDEGRKPAQGESIILLAAKRMQEDDEGFYRRKAPATVGHKRKRSQSSDEPPGDEQPGKKPKGTKRPRPPKYICETPGCEEAFTRKRSFEMHLGEVHNKPLFRCEICKSLGTRNDNSKVHEKSKKHLKNLRKLAEAAEAEAEAAATAAAAMATASSADRSLDLGAAGADIDSSSKKES</sequence>
<keyword evidence="1" id="KW-0863">Zinc-finger</keyword>
<evidence type="ECO:0000256" key="1">
    <source>
        <dbReference type="PROSITE-ProRule" id="PRU00042"/>
    </source>
</evidence>
<dbReference type="SUPFAM" id="SSF57667">
    <property type="entry name" value="beta-beta-alpha zinc fingers"/>
    <property type="match status" value="1"/>
</dbReference>
<dbReference type="AlphaFoldDB" id="A0AAV9VDL0"/>
<comment type="caution">
    <text evidence="5">The sequence shown here is derived from an EMBL/GenBank/DDBJ whole genome shotgun (WGS) entry which is preliminary data.</text>
</comment>
<dbReference type="PROSITE" id="PS00028">
    <property type="entry name" value="ZINC_FINGER_C2H2_1"/>
    <property type="match status" value="1"/>
</dbReference>
<accession>A0AAV9VDL0</accession>
<dbReference type="PROSITE" id="PS50157">
    <property type="entry name" value="ZINC_FINGER_C2H2_2"/>
    <property type="match status" value="1"/>
</dbReference>
<dbReference type="Gene3D" id="3.30.160.60">
    <property type="entry name" value="Classic Zinc Finger"/>
    <property type="match status" value="1"/>
</dbReference>
<gene>
    <name evidence="5" type="ORF">TWF696_000281</name>
</gene>
<reference evidence="5 6" key="1">
    <citation type="submission" date="2019-10" db="EMBL/GenBank/DDBJ databases">
        <authorList>
            <person name="Palmer J.M."/>
        </authorList>
    </citation>
    <scope>NUCLEOTIDE SEQUENCE [LARGE SCALE GENOMIC DNA]</scope>
    <source>
        <strain evidence="5 6">TWF696</strain>
    </source>
</reference>
<evidence type="ECO:0000256" key="3">
    <source>
        <dbReference type="SAM" id="MobiDB-lite"/>
    </source>
</evidence>
<feature type="region of interest" description="Disordered" evidence="3">
    <location>
        <begin position="305"/>
        <end position="333"/>
    </location>
</feature>
<feature type="compositionally biased region" description="Basic residues" evidence="3">
    <location>
        <begin position="186"/>
        <end position="200"/>
    </location>
</feature>
<keyword evidence="1" id="KW-0862">Zinc</keyword>
<dbReference type="InterPro" id="IPR036236">
    <property type="entry name" value="Znf_C2H2_sf"/>
</dbReference>
<evidence type="ECO:0000259" key="4">
    <source>
        <dbReference type="PROSITE" id="PS50157"/>
    </source>
</evidence>
<feature type="compositionally biased region" description="Polar residues" evidence="3">
    <location>
        <begin position="122"/>
        <end position="135"/>
    </location>
</feature>
<protein>
    <recommendedName>
        <fullName evidence="4">C2H2-type domain-containing protein</fullName>
    </recommendedName>
</protein>
<feature type="region of interest" description="Disordered" evidence="3">
    <location>
        <begin position="180"/>
        <end position="228"/>
    </location>
</feature>
<proteinExistence type="predicted"/>
<keyword evidence="2" id="KW-0175">Coiled coil</keyword>
<feature type="compositionally biased region" description="Basic residues" evidence="3">
    <location>
        <begin position="214"/>
        <end position="224"/>
    </location>
</feature>
<evidence type="ECO:0000313" key="5">
    <source>
        <dbReference type="EMBL" id="KAK6359114.1"/>
    </source>
</evidence>
<evidence type="ECO:0000256" key="2">
    <source>
        <dbReference type="SAM" id="Coils"/>
    </source>
</evidence>
<evidence type="ECO:0000313" key="6">
    <source>
        <dbReference type="Proteomes" id="UP001375240"/>
    </source>
</evidence>
<name>A0AAV9VDL0_9PEZI</name>
<organism evidence="5 6">
    <name type="scientific">Orbilia brochopaga</name>
    <dbReference type="NCBI Taxonomy" id="3140254"/>
    <lineage>
        <taxon>Eukaryota</taxon>
        <taxon>Fungi</taxon>
        <taxon>Dikarya</taxon>
        <taxon>Ascomycota</taxon>
        <taxon>Pezizomycotina</taxon>
        <taxon>Orbiliomycetes</taxon>
        <taxon>Orbiliales</taxon>
        <taxon>Orbiliaceae</taxon>
        <taxon>Orbilia</taxon>
    </lineage>
</organism>
<dbReference type="Proteomes" id="UP001375240">
    <property type="component" value="Unassembled WGS sequence"/>
</dbReference>
<keyword evidence="1" id="KW-0479">Metal-binding</keyword>
<dbReference type="GO" id="GO:0008270">
    <property type="term" value="F:zinc ion binding"/>
    <property type="evidence" value="ECO:0007669"/>
    <property type="project" value="UniProtKB-KW"/>
</dbReference>
<feature type="region of interest" description="Disordered" evidence="3">
    <location>
        <begin position="111"/>
        <end position="161"/>
    </location>
</feature>
<dbReference type="SMART" id="SM00355">
    <property type="entry name" value="ZnF_C2H2"/>
    <property type="match status" value="2"/>
</dbReference>
<dbReference type="InterPro" id="IPR013087">
    <property type="entry name" value="Znf_C2H2_type"/>
</dbReference>